<name>A0A1E5W1D7_9POAL</name>
<sequence>MLEIRRRDADGNPQIGDAIGEHKFLPPSKQEHTGSKARPEPYRARTRSQGICRPVFVRRMLTHMQSTIMDGRPAPAGKAPLLGSSQTTQIEQPDSFLPFSMTTFSPVAATHKATSQTNTLPHLIHEWRLFRFYYDKQRSFALSKSLVDLFGPCSPVQRCLAPIFFASLVADHTPIRDSLPHNEKYVVVDACEVRQATIMDCEPPTINEALPELSTTEHMVTSLDLPMGGMTLRVGTSVEEVVMVEDASEDEEADPAMHMTVENPIDLIVVVDGSIQSTLEVRVEPLDDVPMEVAFPMEVNSMMIEELQTVTHTEDDVLVEDACIR</sequence>
<reference evidence="2 3" key="1">
    <citation type="submission" date="2016-09" db="EMBL/GenBank/DDBJ databases">
        <title>The draft genome of Dichanthelium oligosanthes: A C3 panicoid grass species.</title>
        <authorList>
            <person name="Studer A.J."/>
            <person name="Schnable J.C."/>
            <person name="Brutnell T.P."/>
        </authorList>
    </citation>
    <scope>NUCLEOTIDE SEQUENCE [LARGE SCALE GENOMIC DNA]</scope>
    <source>
        <strain evidence="3">cv. Kellogg 1175</strain>
        <tissue evidence="2">Leaf</tissue>
    </source>
</reference>
<gene>
    <name evidence="2" type="ORF">BAE44_0007764</name>
</gene>
<evidence type="ECO:0000313" key="2">
    <source>
        <dbReference type="EMBL" id="OEL31217.1"/>
    </source>
</evidence>
<proteinExistence type="predicted"/>
<dbReference type="Proteomes" id="UP000095767">
    <property type="component" value="Unassembled WGS sequence"/>
</dbReference>
<dbReference type="AlphaFoldDB" id="A0A1E5W1D7"/>
<accession>A0A1E5W1D7</accession>
<organism evidence="2 3">
    <name type="scientific">Dichanthelium oligosanthes</name>
    <dbReference type="NCBI Taxonomy" id="888268"/>
    <lineage>
        <taxon>Eukaryota</taxon>
        <taxon>Viridiplantae</taxon>
        <taxon>Streptophyta</taxon>
        <taxon>Embryophyta</taxon>
        <taxon>Tracheophyta</taxon>
        <taxon>Spermatophyta</taxon>
        <taxon>Magnoliopsida</taxon>
        <taxon>Liliopsida</taxon>
        <taxon>Poales</taxon>
        <taxon>Poaceae</taxon>
        <taxon>PACMAD clade</taxon>
        <taxon>Panicoideae</taxon>
        <taxon>Panicodae</taxon>
        <taxon>Paniceae</taxon>
        <taxon>Dichantheliinae</taxon>
        <taxon>Dichanthelium</taxon>
    </lineage>
</organism>
<evidence type="ECO:0000313" key="3">
    <source>
        <dbReference type="Proteomes" id="UP000095767"/>
    </source>
</evidence>
<feature type="compositionally biased region" description="Basic and acidic residues" evidence="1">
    <location>
        <begin position="1"/>
        <end position="10"/>
    </location>
</feature>
<feature type="region of interest" description="Disordered" evidence="1">
    <location>
        <begin position="1"/>
        <end position="48"/>
    </location>
</feature>
<keyword evidence="3" id="KW-1185">Reference proteome</keyword>
<dbReference type="EMBL" id="LWDX02023887">
    <property type="protein sequence ID" value="OEL31217.1"/>
    <property type="molecule type" value="Genomic_DNA"/>
</dbReference>
<protein>
    <submittedName>
        <fullName evidence="2">Uncharacterized protein</fullName>
    </submittedName>
</protein>
<feature type="compositionally biased region" description="Basic and acidic residues" evidence="1">
    <location>
        <begin position="19"/>
        <end position="43"/>
    </location>
</feature>
<comment type="caution">
    <text evidence="2">The sequence shown here is derived from an EMBL/GenBank/DDBJ whole genome shotgun (WGS) entry which is preliminary data.</text>
</comment>
<evidence type="ECO:0000256" key="1">
    <source>
        <dbReference type="SAM" id="MobiDB-lite"/>
    </source>
</evidence>